<dbReference type="InterPro" id="IPR036869">
    <property type="entry name" value="J_dom_sf"/>
</dbReference>
<dbReference type="EMBL" id="QYUP01000007">
    <property type="protein sequence ID" value="RJG27754.1"/>
    <property type="molecule type" value="Genomic_DNA"/>
</dbReference>
<dbReference type="InterPro" id="IPR001623">
    <property type="entry name" value="DnaJ_domain"/>
</dbReference>
<keyword evidence="6" id="KW-1185">Reference proteome</keyword>
<dbReference type="CDD" id="cd06257">
    <property type="entry name" value="DnaJ"/>
    <property type="match status" value="1"/>
</dbReference>
<evidence type="ECO:0000313" key="5">
    <source>
        <dbReference type="EMBL" id="RJG27754.1"/>
    </source>
</evidence>
<reference evidence="5 6" key="1">
    <citation type="submission" date="2018-09" db="EMBL/GenBank/DDBJ databases">
        <authorList>
            <person name="Zhu H."/>
        </authorList>
    </citation>
    <scope>NUCLEOTIDE SEQUENCE [LARGE SCALE GENOMIC DNA]</scope>
    <source>
        <strain evidence="5 6">K1S02-61</strain>
    </source>
</reference>
<evidence type="ECO:0000256" key="2">
    <source>
        <dbReference type="ARBA" id="ARBA00023125"/>
    </source>
</evidence>
<dbReference type="Pfam" id="PF01556">
    <property type="entry name" value="DnaJ_C"/>
    <property type="match status" value="1"/>
</dbReference>
<dbReference type="SUPFAM" id="SSF49493">
    <property type="entry name" value="HSP40/DnaJ peptide-binding domain"/>
    <property type="match status" value="2"/>
</dbReference>
<gene>
    <name evidence="5" type="ORF">D3872_00480</name>
</gene>
<dbReference type="OrthoDB" id="9779889at2"/>
<dbReference type="PROSITE" id="PS50076">
    <property type="entry name" value="DNAJ_2"/>
    <property type="match status" value="1"/>
</dbReference>
<dbReference type="PANTHER" id="PTHR43096">
    <property type="entry name" value="DNAJ HOMOLOG 1, MITOCHONDRIAL-RELATED"/>
    <property type="match status" value="1"/>
</dbReference>
<keyword evidence="2" id="KW-0238">DNA-binding</keyword>
<accession>A0A418Y8B7</accession>
<proteinExistence type="predicted"/>
<dbReference type="SUPFAM" id="SSF46565">
    <property type="entry name" value="Chaperone J-domain"/>
    <property type="match status" value="1"/>
</dbReference>
<dbReference type="FunFam" id="2.60.260.20:FF:000013">
    <property type="entry name" value="DnaJ subfamily B member 11"/>
    <property type="match status" value="1"/>
</dbReference>
<evidence type="ECO:0000259" key="4">
    <source>
        <dbReference type="PROSITE" id="PS50076"/>
    </source>
</evidence>
<dbReference type="CDD" id="cd10747">
    <property type="entry name" value="DnaJ_C"/>
    <property type="match status" value="1"/>
</dbReference>
<dbReference type="SMART" id="SM00271">
    <property type="entry name" value="DnaJ"/>
    <property type="match status" value="1"/>
</dbReference>
<dbReference type="RefSeq" id="WP_119808956.1">
    <property type="nucleotide sequence ID" value="NZ_QYUP01000007.1"/>
</dbReference>
<evidence type="ECO:0000256" key="3">
    <source>
        <dbReference type="ARBA" id="ARBA00023186"/>
    </source>
</evidence>
<dbReference type="Gene3D" id="1.10.287.110">
    <property type="entry name" value="DnaJ domain"/>
    <property type="match status" value="1"/>
</dbReference>
<dbReference type="AlphaFoldDB" id="A0A418Y8B7"/>
<dbReference type="Gene3D" id="2.60.260.20">
    <property type="entry name" value="Urease metallochaperone UreE, N-terminal domain"/>
    <property type="match status" value="2"/>
</dbReference>
<protein>
    <submittedName>
        <fullName evidence="5">J domain-containing protein</fullName>
    </submittedName>
</protein>
<dbReference type="PRINTS" id="PR00625">
    <property type="entry name" value="JDOMAIN"/>
</dbReference>
<dbReference type="GO" id="GO:0003677">
    <property type="term" value="F:DNA binding"/>
    <property type="evidence" value="ECO:0007669"/>
    <property type="project" value="UniProtKB-KW"/>
</dbReference>
<dbReference type="PANTHER" id="PTHR43096:SF52">
    <property type="entry name" value="DNAJ HOMOLOG 1, MITOCHONDRIAL-RELATED"/>
    <property type="match status" value="1"/>
</dbReference>
<keyword evidence="1" id="KW-0963">Cytoplasm</keyword>
<dbReference type="InterPro" id="IPR002939">
    <property type="entry name" value="DnaJ_C"/>
</dbReference>
<sequence length="309" mass="33532">MEYKDYYQTLGVEKTASPEDIKKAYRKLVRKYHPDVSKAKDADAKTKEINEAYDVLGDAEKRAAYDDMGRGYRHGQPFEPPEGWGGGGGGYHFGGGDASDFFSELFGRGMRGGARGGAGFKMRGEDIHASITITLQDAYNGASRTITMRVPERDTHGRITTRDRSLNVTVPKGVIPGQQLRLGGQGHAGANGGPAGDLFLEIQFQPDARFRVEARDVYENVPVAPWELALGAQIDVPTPSGTVQVTVPPESQPGRKLRLKGRGIPGATAGDLYLILDVVLPPARDDKARELYQQMARDMAFNPRAGIGG</sequence>
<keyword evidence="3" id="KW-0143">Chaperone</keyword>
<dbReference type="GO" id="GO:0042026">
    <property type="term" value="P:protein refolding"/>
    <property type="evidence" value="ECO:0007669"/>
    <property type="project" value="TreeGrafter"/>
</dbReference>
<organism evidence="5 6">
    <name type="scientific">Massilia cavernae</name>
    <dbReference type="NCBI Taxonomy" id="2320864"/>
    <lineage>
        <taxon>Bacteria</taxon>
        <taxon>Pseudomonadati</taxon>
        <taxon>Pseudomonadota</taxon>
        <taxon>Betaproteobacteria</taxon>
        <taxon>Burkholderiales</taxon>
        <taxon>Oxalobacteraceae</taxon>
        <taxon>Telluria group</taxon>
        <taxon>Massilia</taxon>
    </lineage>
</organism>
<comment type="caution">
    <text evidence="5">The sequence shown here is derived from an EMBL/GenBank/DDBJ whole genome shotgun (WGS) entry which is preliminary data.</text>
</comment>
<dbReference type="GO" id="GO:0005737">
    <property type="term" value="C:cytoplasm"/>
    <property type="evidence" value="ECO:0007669"/>
    <property type="project" value="TreeGrafter"/>
</dbReference>
<feature type="domain" description="J" evidence="4">
    <location>
        <begin position="5"/>
        <end position="69"/>
    </location>
</feature>
<evidence type="ECO:0000313" key="6">
    <source>
        <dbReference type="Proteomes" id="UP000284006"/>
    </source>
</evidence>
<dbReference type="Pfam" id="PF00226">
    <property type="entry name" value="DnaJ"/>
    <property type="match status" value="1"/>
</dbReference>
<evidence type="ECO:0000256" key="1">
    <source>
        <dbReference type="ARBA" id="ARBA00022490"/>
    </source>
</evidence>
<dbReference type="FunFam" id="2.60.260.20:FF:000008">
    <property type="entry name" value="Curved DNA-binding protein"/>
    <property type="match status" value="1"/>
</dbReference>
<dbReference type="Proteomes" id="UP000284006">
    <property type="component" value="Unassembled WGS sequence"/>
</dbReference>
<dbReference type="InterPro" id="IPR008971">
    <property type="entry name" value="HSP40/DnaJ_pept-bd"/>
</dbReference>
<dbReference type="GO" id="GO:0051082">
    <property type="term" value="F:unfolded protein binding"/>
    <property type="evidence" value="ECO:0007669"/>
    <property type="project" value="InterPro"/>
</dbReference>
<name>A0A418Y8B7_9BURK</name>